<dbReference type="InterPro" id="IPR036390">
    <property type="entry name" value="WH_DNA-bd_sf"/>
</dbReference>
<evidence type="ECO:0000313" key="5">
    <source>
        <dbReference type="EMBL" id="KAH7282365.1"/>
    </source>
</evidence>
<evidence type="ECO:0000256" key="3">
    <source>
        <dbReference type="ARBA" id="ARBA00022927"/>
    </source>
</evidence>
<reference evidence="5" key="1">
    <citation type="submission" date="2021-08" db="EMBL/GenBank/DDBJ databases">
        <title>WGS assembly of Ceratopteris richardii.</title>
        <authorList>
            <person name="Marchant D.B."/>
            <person name="Chen G."/>
            <person name="Jenkins J."/>
            <person name="Shu S."/>
            <person name="Leebens-Mack J."/>
            <person name="Grimwood J."/>
            <person name="Schmutz J."/>
            <person name="Soltis P."/>
            <person name="Soltis D."/>
            <person name="Chen Z.-H."/>
        </authorList>
    </citation>
    <scope>NUCLEOTIDE SEQUENCE</scope>
    <source>
        <strain evidence="5">Whitten #5841</strain>
        <tissue evidence="5">Leaf</tissue>
    </source>
</reference>
<dbReference type="Gene3D" id="1.10.10.570">
    <property type="entry name" value="Winged helix' DNA-binding domain. Chain C. Domain 1"/>
    <property type="match status" value="1"/>
</dbReference>
<dbReference type="InterPro" id="IPR036388">
    <property type="entry name" value="WH-like_DNA-bd_sf"/>
</dbReference>
<dbReference type="OMA" id="TRCLIMW"/>
<dbReference type="InterPro" id="IPR008570">
    <property type="entry name" value="ESCRT-II_cplx_Vps25-sub"/>
</dbReference>
<dbReference type="AlphaFoldDB" id="A0A8T2QFL4"/>
<comment type="caution">
    <text evidence="5">The sequence shown here is derived from an EMBL/GenBank/DDBJ whole genome shotgun (WGS) entry which is preliminary data.</text>
</comment>
<evidence type="ECO:0000313" key="6">
    <source>
        <dbReference type="Proteomes" id="UP000825935"/>
    </source>
</evidence>
<dbReference type="Proteomes" id="UP000825935">
    <property type="component" value="Chromosome 35"/>
</dbReference>
<dbReference type="Gene3D" id="1.10.10.10">
    <property type="entry name" value="Winged helix-like DNA-binding domain superfamily/Winged helix DNA-binding domain"/>
    <property type="match status" value="1"/>
</dbReference>
<keyword evidence="3" id="KW-0653">Protein transport</keyword>
<dbReference type="GO" id="GO:0005198">
    <property type="term" value="F:structural molecule activity"/>
    <property type="evidence" value="ECO:0007669"/>
    <property type="project" value="TreeGrafter"/>
</dbReference>
<dbReference type="GO" id="GO:0042803">
    <property type="term" value="F:protein homodimerization activity"/>
    <property type="evidence" value="ECO:0007669"/>
    <property type="project" value="TreeGrafter"/>
</dbReference>
<accession>A0A8T2QFL4</accession>
<organism evidence="5 6">
    <name type="scientific">Ceratopteris richardii</name>
    <name type="common">Triangle waterfern</name>
    <dbReference type="NCBI Taxonomy" id="49495"/>
    <lineage>
        <taxon>Eukaryota</taxon>
        <taxon>Viridiplantae</taxon>
        <taxon>Streptophyta</taxon>
        <taxon>Embryophyta</taxon>
        <taxon>Tracheophyta</taxon>
        <taxon>Polypodiopsida</taxon>
        <taxon>Polypodiidae</taxon>
        <taxon>Polypodiales</taxon>
        <taxon>Pteridineae</taxon>
        <taxon>Pteridaceae</taxon>
        <taxon>Parkerioideae</taxon>
        <taxon>Ceratopteris</taxon>
    </lineage>
</organism>
<protein>
    <recommendedName>
        <fullName evidence="4">ESCRT-II complex subunit VPS25</fullName>
    </recommendedName>
</protein>
<gene>
    <name evidence="5" type="ORF">KP509_35G026700</name>
</gene>
<dbReference type="FunFam" id="1.10.10.10:FF:000141">
    <property type="entry name" value="vacuolar protein-sorting-associated protein 25"/>
    <property type="match status" value="1"/>
</dbReference>
<dbReference type="FunFam" id="1.10.10.570:FF:000002">
    <property type="entry name" value="Vacuolar protein sorting-associated protein 25"/>
    <property type="match status" value="1"/>
</dbReference>
<dbReference type="PANTHER" id="PTHR13149:SF0">
    <property type="entry name" value="VACUOLAR PROTEIN-SORTING-ASSOCIATED PROTEIN 25"/>
    <property type="match status" value="1"/>
</dbReference>
<dbReference type="SUPFAM" id="SSF46785">
    <property type="entry name" value="Winged helix' DNA-binding domain"/>
    <property type="match status" value="2"/>
</dbReference>
<evidence type="ECO:0000256" key="2">
    <source>
        <dbReference type="ARBA" id="ARBA00022448"/>
    </source>
</evidence>
<dbReference type="InterPro" id="IPR014041">
    <property type="entry name" value="ESCRT-II_cplx_Vps25-sub_N"/>
</dbReference>
<dbReference type="GO" id="GO:0016236">
    <property type="term" value="P:macroautophagy"/>
    <property type="evidence" value="ECO:0007669"/>
    <property type="project" value="UniProtKB-ARBA"/>
</dbReference>
<dbReference type="PANTHER" id="PTHR13149">
    <property type="entry name" value="VACUOLAR PROTEIN SORTING-ASSOCIATED PROTEIN VPS25"/>
    <property type="match status" value="1"/>
</dbReference>
<dbReference type="EMBL" id="CM035440">
    <property type="protein sequence ID" value="KAH7282365.1"/>
    <property type="molecule type" value="Genomic_DNA"/>
</dbReference>
<dbReference type="GO" id="GO:0000814">
    <property type="term" value="C:ESCRT II complex"/>
    <property type="evidence" value="ECO:0007669"/>
    <property type="project" value="InterPro"/>
</dbReference>
<evidence type="ECO:0000256" key="4">
    <source>
        <dbReference type="ARBA" id="ARBA00030094"/>
    </source>
</evidence>
<name>A0A8T2QFL4_CERRI</name>
<keyword evidence="2" id="KW-0813">Transport</keyword>
<dbReference type="Pfam" id="PF05871">
    <property type="entry name" value="ESCRT-II"/>
    <property type="match status" value="1"/>
</dbReference>
<dbReference type="GO" id="GO:0043328">
    <property type="term" value="P:protein transport to vacuole involved in ubiquitin-dependent protein catabolic process via the multivesicular body sorting pathway"/>
    <property type="evidence" value="ECO:0007669"/>
    <property type="project" value="TreeGrafter"/>
</dbReference>
<proteinExistence type="inferred from homology"/>
<evidence type="ECO:0000256" key="1">
    <source>
        <dbReference type="ARBA" id="ARBA00009674"/>
    </source>
</evidence>
<keyword evidence="6" id="KW-1185">Reference proteome</keyword>
<sequence length="179" mass="21048">MGDDFKWPYFFNYPPYFTLQPVKDTRDKQIQLWKELILKYCKHNKIFFIHLEDDIPLFFNASIDRKLTYEARQLFVGALVSEGRAEWMDKAHRKCLVHWRKVQDWAEVILQFARDNGMEDGVMTIDEIRLGDETRGTDLAGIDKVVLIRALKLLEQRGKVAMFKGKSEDDEGVKFSAQL</sequence>
<comment type="similarity">
    <text evidence="1">Belongs to the VPS25 family.</text>
</comment>
<dbReference type="OrthoDB" id="245150at2759"/>